<dbReference type="EMBL" id="MLJW01000464">
    <property type="protein sequence ID" value="OIQ86708.1"/>
    <property type="molecule type" value="Genomic_DNA"/>
</dbReference>
<accession>A0A1J5R3Z4</accession>
<dbReference type="PANTHER" id="PTHR40036:SF1">
    <property type="entry name" value="MACROCIN O-METHYLTRANSFERASE"/>
    <property type="match status" value="1"/>
</dbReference>
<reference evidence="1" key="1">
    <citation type="submission" date="2016-10" db="EMBL/GenBank/DDBJ databases">
        <title>Sequence of Gallionella enrichment culture.</title>
        <authorList>
            <person name="Poehlein A."/>
            <person name="Muehling M."/>
            <person name="Daniel R."/>
        </authorList>
    </citation>
    <scope>NUCLEOTIDE SEQUENCE</scope>
</reference>
<keyword evidence="1" id="KW-0645">Protease</keyword>
<dbReference type="SMART" id="SM00028">
    <property type="entry name" value="TPR"/>
    <property type="match status" value="4"/>
</dbReference>
<proteinExistence type="predicted"/>
<dbReference type="InterPro" id="IPR004027">
    <property type="entry name" value="SEC_C_motif"/>
</dbReference>
<dbReference type="GO" id="GO:0006508">
    <property type="term" value="P:proteolysis"/>
    <property type="evidence" value="ECO:0007669"/>
    <property type="project" value="UniProtKB-KW"/>
</dbReference>
<dbReference type="Gene3D" id="3.10.450.50">
    <property type="match status" value="1"/>
</dbReference>
<dbReference type="AlphaFoldDB" id="A0A1J5R3Z4"/>
<dbReference type="SUPFAM" id="SSF103642">
    <property type="entry name" value="Sec-C motif"/>
    <property type="match status" value="1"/>
</dbReference>
<evidence type="ECO:0000313" key="1">
    <source>
        <dbReference type="EMBL" id="OIQ86708.1"/>
    </source>
</evidence>
<dbReference type="PANTHER" id="PTHR40036">
    <property type="entry name" value="MACROCIN O-METHYLTRANSFERASE"/>
    <property type="match status" value="1"/>
</dbReference>
<dbReference type="Gene3D" id="1.25.40.10">
    <property type="entry name" value="Tetratricopeptide repeat domain"/>
    <property type="match status" value="2"/>
</dbReference>
<dbReference type="Pfam" id="PF13414">
    <property type="entry name" value="TPR_11"/>
    <property type="match status" value="1"/>
</dbReference>
<dbReference type="SUPFAM" id="SSF53335">
    <property type="entry name" value="S-adenosyl-L-methionine-dependent methyltransferases"/>
    <property type="match status" value="1"/>
</dbReference>
<organism evidence="1">
    <name type="scientific">mine drainage metagenome</name>
    <dbReference type="NCBI Taxonomy" id="410659"/>
    <lineage>
        <taxon>unclassified sequences</taxon>
        <taxon>metagenomes</taxon>
        <taxon>ecological metagenomes</taxon>
    </lineage>
</organism>
<dbReference type="InterPro" id="IPR008884">
    <property type="entry name" value="TylF_MeTrfase"/>
</dbReference>
<dbReference type="Gene3D" id="3.40.50.150">
    <property type="entry name" value="Vaccinia Virus protein VP39"/>
    <property type="match status" value="1"/>
</dbReference>
<dbReference type="InterPro" id="IPR019734">
    <property type="entry name" value="TPR_rpt"/>
</dbReference>
<dbReference type="PROSITE" id="PS50005">
    <property type="entry name" value="TPR"/>
    <property type="match status" value="3"/>
</dbReference>
<dbReference type="GO" id="GO:0008233">
    <property type="term" value="F:peptidase activity"/>
    <property type="evidence" value="ECO:0007669"/>
    <property type="project" value="UniProtKB-KW"/>
</dbReference>
<gene>
    <name evidence="1" type="primary">bepA_58</name>
    <name evidence="1" type="ORF">GALL_314470</name>
</gene>
<dbReference type="Pfam" id="PF13432">
    <property type="entry name" value="TPR_16"/>
    <property type="match status" value="1"/>
</dbReference>
<dbReference type="InterPro" id="IPR011990">
    <property type="entry name" value="TPR-like_helical_dom_sf"/>
</dbReference>
<dbReference type="InterPro" id="IPR029063">
    <property type="entry name" value="SAM-dependent_MTases_sf"/>
</dbReference>
<protein>
    <submittedName>
        <fullName evidence="1">Beta-barrel assembly-enhancing protease</fullName>
    </submittedName>
</protein>
<keyword evidence="1" id="KW-0378">Hydrolase</keyword>
<sequence length="409" mass="45256">MTSGKVGRNDPCPCGSGKKYKQCCQDKSASPAKPKALDVELQVRRGLQLAWGQRQQGDLTSAQKLCGQVLQLRPGQPDALHLLGAIALHEGRVEDAIGLIAKAIRKHPANPEYYNNLGLAYHEQGKLELAMDQYRKAIALAPRYPDAYFNLHALLLNDGNQAPAIECLQQLIAISPADLDAHLVLGALLEAAGRHGLAAPHLERVGGGAEVFKARLDAWRYMHAANLELPMTGSLIQTFRRCMDAAPADGLVLEFGVRNGNSIRQIASLARQVVHGFDSFEGLPEVWHHEPKGSYTTAGVIPRVPANVQLHVGWFEATLPKFLAETDGPVRFVNVDCDIYSSTRTVLDLLAPRIQAGSVLVFDEYIGNAHWREDEFRAFQEAVEKYRWKYEYLCYSLFTKQVAVVIRQC</sequence>
<dbReference type="PROSITE" id="PS50293">
    <property type="entry name" value="TPR_REGION"/>
    <property type="match status" value="1"/>
</dbReference>
<dbReference type="Pfam" id="PF14559">
    <property type="entry name" value="TPR_19"/>
    <property type="match status" value="1"/>
</dbReference>
<name>A0A1J5R3Z4_9ZZZZ</name>
<comment type="caution">
    <text evidence="1">The sequence shown here is derived from an EMBL/GenBank/DDBJ whole genome shotgun (WGS) entry which is preliminary data.</text>
</comment>
<dbReference type="Pfam" id="PF02810">
    <property type="entry name" value="SEC-C"/>
    <property type="match status" value="1"/>
</dbReference>
<dbReference type="Pfam" id="PF13578">
    <property type="entry name" value="Methyltransf_24"/>
    <property type="match status" value="1"/>
</dbReference>
<dbReference type="SUPFAM" id="SSF48452">
    <property type="entry name" value="TPR-like"/>
    <property type="match status" value="1"/>
</dbReference>